<dbReference type="PANTHER" id="PTHR23542:SF1">
    <property type="entry name" value="MAJOR FACILITATOR SUPERFAMILY (MFS) PROFILE DOMAIN-CONTAINING PROTEIN"/>
    <property type="match status" value="1"/>
</dbReference>
<evidence type="ECO:0000256" key="5">
    <source>
        <dbReference type="SAM" id="MobiDB-lite"/>
    </source>
</evidence>
<keyword evidence="2 6" id="KW-0812">Transmembrane</keyword>
<feature type="transmembrane region" description="Helical" evidence="6">
    <location>
        <begin position="204"/>
        <end position="227"/>
    </location>
</feature>
<feature type="compositionally biased region" description="Low complexity" evidence="5">
    <location>
        <begin position="259"/>
        <end position="277"/>
    </location>
</feature>
<dbReference type="InterPro" id="IPR036259">
    <property type="entry name" value="MFS_trans_sf"/>
</dbReference>
<evidence type="ECO:0000256" key="6">
    <source>
        <dbReference type="SAM" id="Phobius"/>
    </source>
</evidence>
<dbReference type="AlphaFoldDB" id="A0A810KXW0"/>
<evidence type="ECO:0000313" key="8">
    <source>
        <dbReference type="EMBL" id="BCJ27081.1"/>
    </source>
</evidence>
<dbReference type="SUPFAM" id="SSF103473">
    <property type="entry name" value="MFS general substrate transporter"/>
    <property type="match status" value="1"/>
</dbReference>
<dbReference type="RefSeq" id="WP_051801987.1">
    <property type="nucleotide sequence ID" value="NZ_AP023354.1"/>
</dbReference>
<feature type="region of interest" description="Disordered" evidence="5">
    <location>
        <begin position="229"/>
        <end position="357"/>
    </location>
</feature>
<evidence type="ECO:0000256" key="3">
    <source>
        <dbReference type="ARBA" id="ARBA00022989"/>
    </source>
</evidence>
<name>A0A810KXW0_9ACTN</name>
<feature type="transmembrane region" description="Helical" evidence="6">
    <location>
        <begin position="116"/>
        <end position="137"/>
    </location>
</feature>
<dbReference type="PANTHER" id="PTHR23542">
    <property type="match status" value="1"/>
</dbReference>
<keyword evidence="9" id="KW-1185">Reference proteome</keyword>
<dbReference type="InterPro" id="IPR020846">
    <property type="entry name" value="MFS_dom"/>
</dbReference>
<keyword evidence="4 6" id="KW-0472">Membrane</keyword>
<dbReference type="Gene3D" id="1.20.1250.20">
    <property type="entry name" value="MFS general substrate transporter like domains"/>
    <property type="match status" value="1"/>
</dbReference>
<protein>
    <recommendedName>
        <fullName evidence="7">Major facilitator superfamily (MFS) profile domain-containing protein</fullName>
    </recommendedName>
</protein>
<dbReference type="KEGG" id="aser:Asera_11890"/>
<evidence type="ECO:0000256" key="2">
    <source>
        <dbReference type="ARBA" id="ARBA00022692"/>
    </source>
</evidence>
<evidence type="ECO:0000259" key="7">
    <source>
        <dbReference type="PROSITE" id="PS50850"/>
    </source>
</evidence>
<dbReference type="EMBL" id="AP023354">
    <property type="protein sequence ID" value="BCJ27081.1"/>
    <property type="molecule type" value="Genomic_DNA"/>
</dbReference>
<proteinExistence type="predicted"/>
<feature type="transmembrane region" description="Helical" evidence="6">
    <location>
        <begin position="54"/>
        <end position="76"/>
    </location>
</feature>
<comment type="subcellular location">
    <subcellularLocation>
        <location evidence="1">Cell membrane</location>
        <topology evidence="1">Multi-pass membrane protein</topology>
    </subcellularLocation>
</comment>
<keyword evidence="3 6" id="KW-1133">Transmembrane helix</keyword>
<feature type="transmembrane region" description="Helical" evidence="6">
    <location>
        <begin position="458"/>
        <end position="475"/>
    </location>
</feature>
<dbReference type="Pfam" id="PF07690">
    <property type="entry name" value="MFS_1"/>
    <property type="match status" value="1"/>
</dbReference>
<feature type="domain" description="Major facilitator superfamily (MFS) profile" evidence="7">
    <location>
        <begin position="392"/>
        <end position="578"/>
    </location>
</feature>
<evidence type="ECO:0000313" key="9">
    <source>
        <dbReference type="Proteomes" id="UP000680750"/>
    </source>
</evidence>
<feature type="transmembrane region" description="Helical" evidence="6">
    <location>
        <begin position="481"/>
        <end position="503"/>
    </location>
</feature>
<evidence type="ECO:0000256" key="4">
    <source>
        <dbReference type="ARBA" id="ARBA00023136"/>
    </source>
</evidence>
<dbReference type="OrthoDB" id="9180256at2"/>
<feature type="transmembrane region" description="Helical" evidence="6">
    <location>
        <begin position="547"/>
        <end position="565"/>
    </location>
</feature>
<reference evidence="8" key="1">
    <citation type="submission" date="2020-08" db="EMBL/GenBank/DDBJ databases">
        <title>Whole genome shotgun sequence of Actinocatenispora sera NBRC 101916.</title>
        <authorList>
            <person name="Komaki H."/>
            <person name="Tamura T."/>
        </authorList>
    </citation>
    <scope>NUCLEOTIDE SEQUENCE</scope>
    <source>
        <strain evidence="8">NBRC 101916</strain>
    </source>
</reference>
<feature type="transmembrane region" description="Helical" evidence="6">
    <location>
        <begin position="424"/>
        <end position="446"/>
    </location>
</feature>
<accession>A0A810KXW0</accession>
<dbReference type="PROSITE" id="PS50850">
    <property type="entry name" value="MFS"/>
    <property type="match status" value="1"/>
</dbReference>
<organism evidence="8 9">
    <name type="scientific">Actinocatenispora sera</name>
    <dbReference type="NCBI Taxonomy" id="390989"/>
    <lineage>
        <taxon>Bacteria</taxon>
        <taxon>Bacillati</taxon>
        <taxon>Actinomycetota</taxon>
        <taxon>Actinomycetes</taxon>
        <taxon>Micromonosporales</taxon>
        <taxon>Micromonosporaceae</taxon>
        <taxon>Actinocatenispora</taxon>
    </lineage>
</organism>
<feature type="transmembrane region" description="Helical" evidence="6">
    <location>
        <begin position="82"/>
        <end position="104"/>
    </location>
</feature>
<feature type="transmembrane region" description="Helical" evidence="6">
    <location>
        <begin position="515"/>
        <end position="535"/>
    </location>
</feature>
<dbReference type="GO" id="GO:0005886">
    <property type="term" value="C:plasma membrane"/>
    <property type="evidence" value="ECO:0007669"/>
    <property type="project" value="UniProtKB-SubCell"/>
</dbReference>
<sequence length="578" mass="57200">MLRTGIRRIPAMLRTGIGRCPAMLRTGVGRIPVMLRDGIGRYAAAIHVAGAVRYYAASLPIRLGAAMLSLGVLVLIRHATGGYATAGAVVGTLAVAGTVGAPLTARITNRYGPRRVLPALTAGKTLGMLGLVAAVTAAAPVPLWYAAAVVAGLCTPAAGSLTRARWSALAPDRAVLSTGFALESLTDDLTFVVGPVLATVLGSLVQPVVAPLLAALLVLVGGIAMATQRRPAPALRRPDSAVPGEPSTASRAHEPATPPAAGDTPAATDAGPAPTTPRAGESSVPAAAREPQSTASAREARATGSPRKAWATGSPREARATASARPAAGEARVPPSVAENARPAAASAGGPGAARRRTLRRGAARALALRVRTGALAAPALRVIAGPLAAPALRVMAGAFVATGVVFSGVQVSIAAVASGYGQAAAAGPVYGCFGVASMCAGLGYGAIRARSAPHRRVAVGFGCLAAGCALLPFAPGLAPLAAAVAVPGLAVAPTVIAGNTVVQQRVGTRHLAEAFAWLGGACSLGVAVGAAAAGRLVDTYGPRAGFLLPILAAAAAATLVARCARTLAPADPRPDEP</sequence>
<dbReference type="InterPro" id="IPR011701">
    <property type="entry name" value="MFS"/>
</dbReference>
<feature type="compositionally biased region" description="Low complexity" evidence="5">
    <location>
        <begin position="320"/>
        <end position="332"/>
    </location>
</feature>
<dbReference type="Proteomes" id="UP000680750">
    <property type="component" value="Chromosome"/>
</dbReference>
<evidence type="ECO:0000256" key="1">
    <source>
        <dbReference type="ARBA" id="ARBA00004651"/>
    </source>
</evidence>
<dbReference type="GO" id="GO:0022857">
    <property type="term" value="F:transmembrane transporter activity"/>
    <property type="evidence" value="ECO:0007669"/>
    <property type="project" value="InterPro"/>
</dbReference>
<gene>
    <name evidence="8" type="ORF">Asera_11890</name>
</gene>
<feature type="transmembrane region" description="Helical" evidence="6">
    <location>
        <begin position="395"/>
        <end position="418"/>
    </location>
</feature>